<reference evidence="1 2" key="1">
    <citation type="submission" date="2014-04" db="EMBL/GenBank/DDBJ databases">
        <authorList>
            <consortium name="DOE Joint Genome Institute"/>
            <person name="Kuo A."/>
            <person name="Kohler A."/>
            <person name="Nagy L.G."/>
            <person name="Floudas D."/>
            <person name="Copeland A."/>
            <person name="Barry K.W."/>
            <person name="Cichocki N."/>
            <person name="Veneault-Fourrey C."/>
            <person name="LaButti K."/>
            <person name="Lindquist E.A."/>
            <person name="Lipzen A."/>
            <person name="Lundell T."/>
            <person name="Morin E."/>
            <person name="Murat C."/>
            <person name="Sun H."/>
            <person name="Tunlid A."/>
            <person name="Henrissat B."/>
            <person name="Grigoriev I.V."/>
            <person name="Hibbett D.S."/>
            <person name="Martin F."/>
            <person name="Nordberg H.P."/>
            <person name="Cantor M.N."/>
            <person name="Hua S.X."/>
        </authorList>
    </citation>
    <scope>NUCLEOTIDE SEQUENCE [LARGE SCALE GENOMIC DNA]</scope>
    <source>
        <strain evidence="1 2">Foug A</strain>
    </source>
</reference>
<feature type="non-terminal residue" evidence="1">
    <location>
        <position position="91"/>
    </location>
</feature>
<dbReference type="Proteomes" id="UP000053989">
    <property type="component" value="Unassembled WGS sequence"/>
</dbReference>
<dbReference type="EMBL" id="KN822005">
    <property type="protein sequence ID" value="KIM69896.1"/>
    <property type="molecule type" value="Genomic_DNA"/>
</dbReference>
<reference evidence="2" key="2">
    <citation type="submission" date="2015-01" db="EMBL/GenBank/DDBJ databases">
        <title>Evolutionary Origins and Diversification of the Mycorrhizal Mutualists.</title>
        <authorList>
            <consortium name="DOE Joint Genome Institute"/>
            <consortium name="Mycorrhizal Genomics Consortium"/>
            <person name="Kohler A."/>
            <person name="Kuo A."/>
            <person name="Nagy L.G."/>
            <person name="Floudas D."/>
            <person name="Copeland A."/>
            <person name="Barry K.W."/>
            <person name="Cichocki N."/>
            <person name="Veneault-Fourrey C."/>
            <person name="LaButti K."/>
            <person name="Lindquist E.A."/>
            <person name="Lipzen A."/>
            <person name="Lundell T."/>
            <person name="Morin E."/>
            <person name="Murat C."/>
            <person name="Riley R."/>
            <person name="Ohm R."/>
            <person name="Sun H."/>
            <person name="Tunlid A."/>
            <person name="Henrissat B."/>
            <person name="Grigoriev I.V."/>
            <person name="Hibbett D.S."/>
            <person name="Martin F."/>
        </authorList>
    </citation>
    <scope>NUCLEOTIDE SEQUENCE [LARGE SCALE GENOMIC DNA]</scope>
    <source>
        <strain evidence="2">Foug A</strain>
    </source>
</reference>
<gene>
    <name evidence="1" type="ORF">SCLCIDRAFT_1207140</name>
</gene>
<dbReference type="HOGENOM" id="CLU_2460890_0_0_1"/>
<dbReference type="InParanoid" id="A0A0C3EPV7"/>
<feature type="non-terminal residue" evidence="1">
    <location>
        <position position="1"/>
    </location>
</feature>
<evidence type="ECO:0000313" key="2">
    <source>
        <dbReference type="Proteomes" id="UP000053989"/>
    </source>
</evidence>
<accession>A0A0C3EPV7</accession>
<organism evidence="1 2">
    <name type="scientific">Scleroderma citrinum Foug A</name>
    <dbReference type="NCBI Taxonomy" id="1036808"/>
    <lineage>
        <taxon>Eukaryota</taxon>
        <taxon>Fungi</taxon>
        <taxon>Dikarya</taxon>
        <taxon>Basidiomycota</taxon>
        <taxon>Agaricomycotina</taxon>
        <taxon>Agaricomycetes</taxon>
        <taxon>Agaricomycetidae</taxon>
        <taxon>Boletales</taxon>
        <taxon>Sclerodermatineae</taxon>
        <taxon>Sclerodermataceae</taxon>
        <taxon>Scleroderma</taxon>
    </lineage>
</organism>
<dbReference type="AlphaFoldDB" id="A0A0C3EPV7"/>
<sequence>QTPTGTKKCRIGVVDDFRSLMDVLTIHIDAPSIGGKLKEQTDGATDAFHITLSHGRSRHGIWLIEKMHAWKILIPRQGSDGRSLKGPPPTS</sequence>
<proteinExistence type="predicted"/>
<evidence type="ECO:0000313" key="1">
    <source>
        <dbReference type="EMBL" id="KIM69896.1"/>
    </source>
</evidence>
<protein>
    <submittedName>
        <fullName evidence="1">Uncharacterized protein</fullName>
    </submittedName>
</protein>
<name>A0A0C3EPV7_9AGAM</name>
<keyword evidence="2" id="KW-1185">Reference proteome</keyword>